<dbReference type="EMBL" id="MT630717">
    <property type="protein sequence ID" value="QNO42185.1"/>
    <property type="molecule type" value="Genomic_DNA"/>
</dbReference>
<sequence length="112" mass="11721">MNRLTLLIPLLVSLVLIVFAPPVHADIDIEPTIVVDYTVDPATLMPSDTGTVTITLTNGAKDEVVHVTETRSGGNITEMEAFDMNAYVASASLASDKEGAIVVTSGAYTSVG</sequence>
<dbReference type="AlphaFoldDB" id="A0A7G9Y2F1"/>
<evidence type="ECO:0000313" key="1">
    <source>
        <dbReference type="EMBL" id="QNO42185.1"/>
    </source>
</evidence>
<gene>
    <name evidence="1" type="ORF">EHLBLFLE_00007</name>
    <name evidence="2" type="ORF">LFOPHFOE_00036</name>
</gene>
<accession>A0A7G9Y2F1</accession>
<name>A0A7G9Y2F1_9EURY</name>
<organism evidence="1">
    <name type="scientific">Candidatus Methanogaster sp. ANME-2c ERB4</name>
    <dbReference type="NCBI Taxonomy" id="2759911"/>
    <lineage>
        <taxon>Archaea</taxon>
        <taxon>Methanobacteriati</taxon>
        <taxon>Methanobacteriota</taxon>
        <taxon>Stenosarchaea group</taxon>
        <taxon>Methanomicrobia</taxon>
        <taxon>Methanosarcinales</taxon>
        <taxon>ANME-2 cluster</taxon>
        <taxon>Candidatus Methanogasteraceae</taxon>
        <taxon>Candidatus Methanogaster</taxon>
    </lineage>
</organism>
<proteinExistence type="predicted"/>
<evidence type="ECO:0000313" key="2">
    <source>
        <dbReference type="EMBL" id="QNO42396.1"/>
    </source>
</evidence>
<reference evidence="1" key="1">
    <citation type="submission" date="2020-06" db="EMBL/GenBank/DDBJ databases">
        <title>Unique genomic features of the anaerobic methanotrophic archaea.</title>
        <authorList>
            <person name="Chadwick G.L."/>
            <person name="Skennerton C.T."/>
            <person name="Laso-Perez R."/>
            <person name="Leu A.O."/>
            <person name="Speth D.R."/>
            <person name="Yu H."/>
            <person name="Morgan-Lang C."/>
            <person name="Hatzenpichler R."/>
            <person name="Goudeau D."/>
            <person name="Malmstrom R."/>
            <person name="Brazelton W.J."/>
            <person name="Woyke T."/>
            <person name="Hallam S.J."/>
            <person name="Tyson G.W."/>
            <person name="Wegener G."/>
            <person name="Boetius A."/>
            <person name="Orphan V."/>
        </authorList>
    </citation>
    <scope>NUCLEOTIDE SEQUENCE</scope>
</reference>
<dbReference type="EMBL" id="MT630734">
    <property type="protein sequence ID" value="QNO42396.1"/>
    <property type="molecule type" value="Genomic_DNA"/>
</dbReference>
<protein>
    <submittedName>
        <fullName evidence="1">Uncharacterized protein</fullName>
    </submittedName>
</protein>